<evidence type="ECO:0000313" key="2">
    <source>
        <dbReference type="Proteomes" id="UP001180087"/>
    </source>
</evidence>
<proteinExistence type="predicted"/>
<evidence type="ECO:0000313" key="1">
    <source>
        <dbReference type="EMBL" id="WLV24294.1"/>
    </source>
</evidence>
<keyword evidence="2" id="KW-1185">Reference proteome</keyword>
<protein>
    <submittedName>
        <fullName evidence="1">DUF5081 family protein</fullName>
    </submittedName>
</protein>
<dbReference type="Proteomes" id="UP001180087">
    <property type="component" value="Chromosome"/>
</dbReference>
<dbReference type="EMBL" id="CP129113">
    <property type="protein sequence ID" value="WLV24294.1"/>
    <property type="molecule type" value="Genomic_DNA"/>
</dbReference>
<organism evidence="1 2">
    <name type="scientific">Aciduricibacillus chroicocephali</name>
    <dbReference type="NCBI Taxonomy" id="3054939"/>
    <lineage>
        <taxon>Bacteria</taxon>
        <taxon>Bacillati</taxon>
        <taxon>Bacillota</taxon>
        <taxon>Bacilli</taxon>
        <taxon>Bacillales</taxon>
        <taxon>Bacillaceae</taxon>
        <taxon>Aciduricibacillus</taxon>
    </lineage>
</organism>
<gene>
    <name evidence="1" type="ORF">QR721_11710</name>
</gene>
<name>A0ABY9KTR4_9BACI</name>
<dbReference type="Pfam" id="PF16887">
    <property type="entry name" value="DUF5081"/>
    <property type="match status" value="1"/>
</dbReference>
<reference evidence="1" key="1">
    <citation type="submission" date="2023-06" db="EMBL/GenBank/DDBJ databases">
        <title>A Treasure from Seagulls: Isolation and Description of Aciduricobacillus qingdaonensis gen. nov., sp. nov., a Rare Obligately Uric Acid-utilizing Member in the Family Bacillaceae.</title>
        <authorList>
            <person name="Liu W."/>
            <person name="Wang B."/>
        </authorList>
    </citation>
    <scope>NUCLEOTIDE SEQUENCE</scope>
    <source>
        <strain evidence="1">44XB</strain>
    </source>
</reference>
<dbReference type="InterPro" id="IPR031682">
    <property type="entry name" value="EsaE"/>
</dbReference>
<dbReference type="RefSeq" id="WP_348027170.1">
    <property type="nucleotide sequence ID" value="NZ_CP129113.1"/>
</dbReference>
<accession>A0ABY9KTR4</accession>
<sequence length="236" mass="27770">MSQQTIEQTTDFFNVPELYLLAEAFDGKILFGLPDKEIYQLQGDEVFEGAYERLIEKNILTDEGKLTKGGAIIIKTLQAYHQSNKYVRINNMMFAFMPDEQDELILLVEVERQKKYKLFVVSKAKAFDLLASFFPVVLREPEEKERTFLKTLLTHQERHHINEFEPEKIMNLEVFCSGKGALESRNDKAYMQWLVFEQEQRLIMINPVEKKYYHASQHGFLKVLFDHLEFPYQGAK</sequence>